<evidence type="ECO:0000313" key="6">
    <source>
        <dbReference type="Proteomes" id="UP000887569"/>
    </source>
</evidence>
<dbReference type="Gene3D" id="1.20.1080.10">
    <property type="entry name" value="Glycerol uptake facilitator protein"/>
    <property type="match status" value="1"/>
</dbReference>
<dbReference type="WBParaSite" id="PgR008_g177_t01">
    <property type="protein sequence ID" value="PgR008_g177_t01"/>
    <property type="gene ID" value="PgR008_g177"/>
</dbReference>
<feature type="transmembrane region" description="Helical" evidence="5">
    <location>
        <begin position="6"/>
        <end position="25"/>
    </location>
</feature>
<sequence>MRVWIASMFFYSFVFFVCEALRYVITVYLERRISSTLRSLLLEFVGTLQICTPMFDVNLILSTYGLIGVFIEITLLELANCYFLRDAIAHPCPLVTSATRKRSLVRRAVMVFATQLAAAYVSYFLAKIFWRLRLNKKHVQLLISDHCEADLTVAITSGCLIEGFATFFSKAMENFTSEQYSDSRAQALAKCIFAGFITALGINFTGMYANPIVAWACTFNCEGITHIAHLIVYWLSPLVGWYFAEAVFGECECILEDDGDDRAKKLE</sequence>
<protein>
    <recommendedName>
        <fullName evidence="5">Aquaporin</fullName>
    </recommendedName>
</protein>
<feature type="transmembrane region" description="Helical" evidence="5">
    <location>
        <begin position="187"/>
        <end position="205"/>
    </location>
</feature>
<dbReference type="GO" id="GO:0015267">
    <property type="term" value="F:channel activity"/>
    <property type="evidence" value="ECO:0007669"/>
    <property type="project" value="TreeGrafter"/>
</dbReference>
<feature type="transmembrane region" description="Helical" evidence="5">
    <location>
        <begin position="104"/>
        <end position="126"/>
    </location>
</feature>
<organism evidence="6 7">
    <name type="scientific">Parascaris univalens</name>
    <name type="common">Nematode worm</name>
    <dbReference type="NCBI Taxonomy" id="6257"/>
    <lineage>
        <taxon>Eukaryota</taxon>
        <taxon>Metazoa</taxon>
        <taxon>Ecdysozoa</taxon>
        <taxon>Nematoda</taxon>
        <taxon>Chromadorea</taxon>
        <taxon>Rhabditida</taxon>
        <taxon>Spirurina</taxon>
        <taxon>Ascaridomorpha</taxon>
        <taxon>Ascaridoidea</taxon>
        <taxon>Ascarididae</taxon>
        <taxon>Parascaris</taxon>
    </lineage>
</organism>
<dbReference type="PANTHER" id="PTHR21191">
    <property type="entry name" value="AQUAPORIN"/>
    <property type="match status" value="1"/>
</dbReference>
<dbReference type="InterPro" id="IPR051883">
    <property type="entry name" value="AQP11/12_channel"/>
</dbReference>
<feature type="transmembrane region" description="Helical" evidence="5">
    <location>
        <begin position="61"/>
        <end position="83"/>
    </location>
</feature>
<comment type="subcellular location">
    <subcellularLocation>
        <location evidence="1">Membrane</location>
        <topology evidence="1">Multi-pass membrane protein</topology>
    </subcellularLocation>
</comment>
<keyword evidence="2 5" id="KW-0812">Transmembrane</keyword>
<dbReference type="InterPro" id="IPR016697">
    <property type="entry name" value="Aquaporin_11/12"/>
</dbReference>
<reference evidence="7" key="1">
    <citation type="submission" date="2022-11" db="UniProtKB">
        <authorList>
            <consortium name="WormBaseParasite"/>
        </authorList>
    </citation>
    <scope>IDENTIFICATION</scope>
</reference>
<evidence type="ECO:0000256" key="3">
    <source>
        <dbReference type="ARBA" id="ARBA00022989"/>
    </source>
</evidence>
<comment type="similarity">
    <text evidence="5">Belongs to the MIP/aquaporin (TC 1.A.8) family.</text>
</comment>
<dbReference type="Proteomes" id="UP000887569">
    <property type="component" value="Unplaced"/>
</dbReference>
<keyword evidence="3 5" id="KW-1133">Transmembrane helix</keyword>
<evidence type="ECO:0000256" key="2">
    <source>
        <dbReference type="ARBA" id="ARBA00022692"/>
    </source>
</evidence>
<dbReference type="GO" id="GO:0016020">
    <property type="term" value="C:membrane"/>
    <property type="evidence" value="ECO:0007669"/>
    <property type="project" value="UniProtKB-SubCell"/>
</dbReference>
<name>A0A915AK84_PARUN</name>
<evidence type="ECO:0000313" key="7">
    <source>
        <dbReference type="WBParaSite" id="PgR008_g177_t01"/>
    </source>
</evidence>
<accession>A0A915AK84</accession>
<dbReference type="PANTHER" id="PTHR21191:SF15">
    <property type="entry name" value="AQUAPORIN"/>
    <property type="match status" value="1"/>
</dbReference>
<proteinExistence type="inferred from homology"/>
<dbReference type="SUPFAM" id="SSF81338">
    <property type="entry name" value="Aquaporin-like"/>
    <property type="match status" value="1"/>
</dbReference>
<dbReference type="AlphaFoldDB" id="A0A915AK84"/>
<evidence type="ECO:0000256" key="1">
    <source>
        <dbReference type="ARBA" id="ARBA00004141"/>
    </source>
</evidence>
<feature type="transmembrane region" description="Helical" evidence="5">
    <location>
        <begin position="212"/>
        <end position="235"/>
    </location>
</feature>
<dbReference type="GO" id="GO:0005737">
    <property type="term" value="C:cytoplasm"/>
    <property type="evidence" value="ECO:0007669"/>
    <property type="project" value="TreeGrafter"/>
</dbReference>
<keyword evidence="4 5" id="KW-0472">Membrane</keyword>
<evidence type="ECO:0000256" key="5">
    <source>
        <dbReference type="PIRNR" id="PIRNR017529"/>
    </source>
</evidence>
<evidence type="ECO:0000256" key="4">
    <source>
        <dbReference type="ARBA" id="ARBA00023136"/>
    </source>
</evidence>
<keyword evidence="6" id="KW-1185">Reference proteome</keyword>
<dbReference type="PIRSF" id="PIRSF017529">
    <property type="entry name" value="Aquaporin_11/12"/>
    <property type="match status" value="1"/>
</dbReference>
<dbReference type="InterPro" id="IPR023271">
    <property type="entry name" value="Aquaporin-like"/>
</dbReference>